<organism evidence="1 2">
    <name type="scientific">Cetraspora pellucida</name>
    <dbReference type="NCBI Taxonomy" id="1433469"/>
    <lineage>
        <taxon>Eukaryota</taxon>
        <taxon>Fungi</taxon>
        <taxon>Fungi incertae sedis</taxon>
        <taxon>Mucoromycota</taxon>
        <taxon>Glomeromycotina</taxon>
        <taxon>Glomeromycetes</taxon>
        <taxon>Diversisporales</taxon>
        <taxon>Gigasporaceae</taxon>
        <taxon>Cetraspora</taxon>
    </lineage>
</organism>
<dbReference type="OrthoDB" id="2430413at2759"/>
<sequence>MPADISCLETLALNILRNSCPEKIAENADFSELDPAQNEIESGIDTTAKSQVGSAESLTQNTNDQMDISSSLFNDYQIYPSGTLLFETTTKGILLFGNMTKKIDHAESRNEVTNREVINSYFYFGGVIYKRYKEYKKSNGKQASDALVFDNVRKQIPEGCPMSLCGRKWKEPEKSINSL</sequence>
<gene>
    <name evidence="1" type="ORF">CPELLU_LOCUS11291</name>
</gene>
<evidence type="ECO:0000313" key="2">
    <source>
        <dbReference type="Proteomes" id="UP000789759"/>
    </source>
</evidence>
<proteinExistence type="predicted"/>
<dbReference type="Proteomes" id="UP000789759">
    <property type="component" value="Unassembled WGS sequence"/>
</dbReference>
<evidence type="ECO:0000313" key="1">
    <source>
        <dbReference type="EMBL" id="CAG8690956.1"/>
    </source>
</evidence>
<keyword evidence="2" id="KW-1185">Reference proteome</keyword>
<name>A0A9N9HM49_9GLOM</name>
<comment type="caution">
    <text evidence="1">The sequence shown here is derived from an EMBL/GenBank/DDBJ whole genome shotgun (WGS) entry which is preliminary data.</text>
</comment>
<protein>
    <submittedName>
        <fullName evidence="1">9331_t:CDS:1</fullName>
    </submittedName>
</protein>
<dbReference type="AlphaFoldDB" id="A0A9N9HM49"/>
<reference evidence="1" key="1">
    <citation type="submission" date="2021-06" db="EMBL/GenBank/DDBJ databases">
        <authorList>
            <person name="Kallberg Y."/>
            <person name="Tangrot J."/>
            <person name="Rosling A."/>
        </authorList>
    </citation>
    <scope>NUCLEOTIDE SEQUENCE</scope>
    <source>
        <strain evidence="1">FL966</strain>
    </source>
</reference>
<accession>A0A9N9HM49</accession>
<dbReference type="EMBL" id="CAJVQA010009893">
    <property type="protein sequence ID" value="CAG8690956.1"/>
    <property type="molecule type" value="Genomic_DNA"/>
</dbReference>